<dbReference type="KEGG" id="gaw:V144x_28320"/>
<feature type="domain" description="Asparagine synthetase" evidence="1">
    <location>
        <begin position="173"/>
        <end position="305"/>
    </location>
</feature>
<reference evidence="2 3" key="1">
    <citation type="submission" date="2019-03" db="EMBL/GenBank/DDBJ databases">
        <title>Deep-cultivation of Planctomycetes and their phenomic and genomic characterization uncovers novel biology.</title>
        <authorList>
            <person name="Wiegand S."/>
            <person name="Jogler M."/>
            <person name="Boedeker C."/>
            <person name="Pinto D."/>
            <person name="Vollmers J."/>
            <person name="Rivas-Marin E."/>
            <person name="Kohn T."/>
            <person name="Peeters S.H."/>
            <person name="Heuer A."/>
            <person name="Rast P."/>
            <person name="Oberbeckmann S."/>
            <person name="Bunk B."/>
            <person name="Jeske O."/>
            <person name="Meyerdierks A."/>
            <person name="Storesund J.E."/>
            <person name="Kallscheuer N."/>
            <person name="Luecker S."/>
            <person name="Lage O.M."/>
            <person name="Pohl T."/>
            <person name="Merkel B.J."/>
            <person name="Hornburger P."/>
            <person name="Mueller R.-W."/>
            <person name="Bruemmer F."/>
            <person name="Labrenz M."/>
            <person name="Spormann A.M."/>
            <person name="Op den Camp H."/>
            <person name="Overmann J."/>
            <person name="Amann R."/>
            <person name="Jetten M.S.M."/>
            <person name="Mascher T."/>
            <person name="Medema M.H."/>
            <person name="Devos D.P."/>
            <person name="Kaster A.-K."/>
            <person name="Ovreas L."/>
            <person name="Rohde M."/>
            <person name="Galperin M.Y."/>
            <person name="Jogler C."/>
        </authorList>
    </citation>
    <scope>NUCLEOTIDE SEQUENCE [LARGE SCALE GENOMIC DNA]</scope>
    <source>
        <strain evidence="2 3">V144</strain>
    </source>
</reference>
<dbReference type="RefSeq" id="WP_144985720.1">
    <property type="nucleotide sequence ID" value="NZ_CP037920.1"/>
</dbReference>
<sequence length="442" mass="50159">MIHEEYVERLVNLLDPQANLLFNMTFEEATERVATGSPEAVREIEGQFALIHKEGTCIRMARSIGRPMRFFLAKRAEGPCLVVAERIDEIYEFLKSEGLDTQFHPSYTRMVPAHYILELQLLGCPDPNPKTTRFFTPTRNSLPNQLDEIGKQYIGTVSEEIHKWLDSIPPVEPIGVLFSGGIDSGALFLLVYHALISRNESPSRLKAFSLSIDGEGSDCQQAYQFLEQMNLNLFLEVLEVPRSSLDFEETVKVLEDYKSLDVQAATMTYALCKKIRTLYPRWIHLVDGDGGDENLKDYPIEANPELTIRSVLNNLMLYQEGWGVEAVKHSLTYSGGQSRGHVRTYAPARSLGFQGFSPYALPNVIEVAEGIPFIELTNWDHNKLYALKGDIVCRGIKQITGLSMPVYPKRRFQEGTLNHDSFESVFSDTENEYRQTLLSLYQ</sequence>
<dbReference type="Pfam" id="PF00733">
    <property type="entry name" value="Asn_synthase"/>
    <property type="match status" value="1"/>
</dbReference>
<dbReference type="Gene3D" id="3.40.50.620">
    <property type="entry name" value="HUPs"/>
    <property type="match status" value="1"/>
</dbReference>
<protein>
    <submittedName>
        <fullName evidence="2">Asparagine synthase</fullName>
    </submittedName>
</protein>
<dbReference type="GO" id="GO:0004066">
    <property type="term" value="F:asparagine synthase (glutamine-hydrolyzing) activity"/>
    <property type="evidence" value="ECO:0007669"/>
    <property type="project" value="InterPro"/>
</dbReference>
<dbReference type="GO" id="GO:0006529">
    <property type="term" value="P:asparagine biosynthetic process"/>
    <property type="evidence" value="ECO:0007669"/>
    <property type="project" value="InterPro"/>
</dbReference>
<dbReference type="SUPFAM" id="SSF52402">
    <property type="entry name" value="Adenine nucleotide alpha hydrolases-like"/>
    <property type="match status" value="1"/>
</dbReference>
<dbReference type="EMBL" id="CP037920">
    <property type="protein sequence ID" value="QDT97358.1"/>
    <property type="molecule type" value="Genomic_DNA"/>
</dbReference>
<organism evidence="2 3">
    <name type="scientific">Gimesia aquarii</name>
    <dbReference type="NCBI Taxonomy" id="2527964"/>
    <lineage>
        <taxon>Bacteria</taxon>
        <taxon>Pseudomonadati</taxon>
        <taxon>Planctomycetota</taxon>
        <taxon>Planctomycetia</taxon>
        <taxon>Planctomycetales</taxon>
        <taxon>Planctomycetaceae</taxon>
        <taxon>Gimesia</taxon>
    </lineage>
</organism>
<proteinExistence type="predicted"/>
<evidence type="ECO:0000313" key="3">
    <source>
        <dbReference type="Proteomes" id="UP000318704"/>
    </source>
</evidence>
<name>A0A517VWH9_9PLAN</name>
<evidence type="ECO:0000259" key="1">
    <source>
        <dbReference type="Pfam" id="PF00733"/>
    </source>
</evidence>
<dbReference type="Proteomes" id="UP000318704">
    <property type="component" value="Chromosome"/>
</dbReference>
<dbReference type="AlphaFoldDB" id="A0A517VWH9"/>
<dbReference type="InterPro" id="IPR014729">
    <property type="entry name" value="Rossmann-like_a/b/a_fold"/>
</dbReference>
<gene>
    <name evidence="2" type="ORF">V144x_28320</name>
</gene>
<evidence type="ECO:0000313" key="2">
    <source>
        <dbReference type="EMBL" id="QDT97358.1"/>
    </source>
</evidence>
<dbReference type="InterPro" id="IPR001962">
    <property type="entry name" value="Asn_synthase"/>
</dbReference>
<accession>A0A517VWH9</accession>